<evidence type="ECO:0000256" key="1">
    <source>
        <dbReference type="SAM" id="Phobius"/>
    </source>
</evidence>
<evidence type="ECO:0000313" key="2">
    <source>
        <dbReference type="EMBL" id="MBP2330621.1"/>
    </source>
</evidence>
<gene>
    <name evidence="2" type="ORF">JOF56_011006</name>
</gene>
<protein>
    <recommendedName>
        <fullName evidence="4">DUF4229 domain-containing protein</fullName>
    </recommendedName>
</protein>
<dbReference type="Proteomes" id="UP001519332">
    <property type="component" value="Unassembled WGS sequence"/>
</dbReference>
<keyword evidence="1" id="KW-0472">Membrane</keyword>
<dbReference type="RefSeq" id="WP_209647227.1">
    <property type="nucleotide sequence ID" value="NZ_JAGINW010000001.1"/>
</dbReference>
<evidence type="ECO:0000313" key="3">
    <source>
        <dbReference type="Proteomes" id="UP001519332"/>
    </source>
</evidence>
<comment type="caution">
    <text evidence="2">The sequence shown here is derived from an EMBL/GenBank/DDBJ whole genome shotgun (WGS) entry which is preliminary data.</text>
</comment>
<accession>A0ABS4U1W2</accession>
<sequence length="76" mass="8763">MSATEVLQRYGTWALLRFVVALLVFVALHLVRLPLVWLAWVLEFGMSRVDRLVTAGVSGGYTARPEREPLRHNDWR</sequence>
<dbReference type="EMBL" id="JAGINW010000001">
    <property type="protein sequence ID" value="MBP2330621.1"/>
    <property type="molecule type" value="Genomic_DNA"/>
</dbReference>
<keyword evidence="3" id="KW-1185">Reference proteome</keyword>
<reference evidence="2 3" key="1">
    <citation type="submission" date="2021-03" db="EMBL/GenBank/DDBJ databases">
        <title>Sequencing the genomes of 1000 actinobacteria strains.</title>
        <authorList>
            <person name="Klenk H.-P."/>
        </authorList>
    </citation>
    <scope>NUCLEOTIDE SEQUENCE [LARGE SCALE GENOMIC DNA]</scope>
    <source>
        <strain evidence="2 3">DSM 46670</strain>
    </source>
</reference>
<feature type="transmembrane region" description="Helical" evidence="1">
    <location>
        <begin position="15"/>
        <end position="42"/>
    </location>
</feature>
<proteinExistence type="predicted"/>
<name>A0ABS4U1W2_9PSEU</name>
<keyword evidence="1" id="KW-0812">Transmembrane</keyword>
<evidence type="ECO:0008006" key="4">
    <source>
        <dbReference type="Google" id="ProtNLM"/>
    </source>
</evidence>
<keyword evidence="1" id="KW-1133">Transmembrane helix</keyword>
<organism evidence="2 3">
    <name type="scientific">Kibdelosporangium banguiense</name>
    <dbReference type="NCBI Taxonomy" id="1365924"/>
    <lineage>
        <taxon>Bacteria</taxon>
        <taxon>Bacillati</taxon>
        <taxon>Actinomycetota</taxon>
        <taxon>Actinomycetes</taxon>
        <taxon>Pseudonocardiales</taxon>
        <taxon>Pseudonocardiaceae</taxon>
        <taxon>Kibdelosporangium</taxon>
    </lineage>
</organism>